<proteinExistence type="predicted"/>
<dbReference type="KEGG" id="nhe:NECHADRAFT_101111"/>
<dbReference type="EMBL" id="GG698902">
    <property type="protein sequence ID" value="EEU43709.1"/>
    <property type="molecule type" value="Genomic_DNA"/>
</dbReference>
<feature type="region of interest" description="Disordered" evidence="1">
    <location>
        <begin position="100"/>
        <end position="122"/>
    </location>
</feature>
<feature type="region of interest" description="Disordered" evidence="1">
    <location>
        <begin position="71"/>
        <end position="90"/>
    </location>
</feature>
<dbReference type="GeneID" id="9677058"/>
<dbReference type="OrthoDB" id="4158987at2759"/>
<dbReference type="eggNOG" id="ENOG502SQUK">
    <property type="taxonomic scope" value="Eukaryota"/>
</dbReference>
<dbReference type="RefSeq" id="XP_003049422.1">
    <property type="nucleotide sequence ID" value="XM_003049376.1"/>
</dbReference>
<sequence>MIIQKQDSSSRSTNRMQRGECYVISPMSYNYRSEHYLFKPHSRIINPFRAPPVLRTPCIMEALISQVLNKSGEETKDQDGEQPSTKDKLTKEIQNRVDEASNLQGKSIQLHEQADEAEDPKVAEDLRFQARETDKKAAKLMKTAERLEAGWIQGGAFGTGIGAGIASGIGVTVGTLLTGVVAIPTSGLGMLIGAGTGLVHGPWVKFTEAFSKEEAESIVQDAQKEADNIIKSEKTEKPEKPDES</sequence>
<protein>
    <submittedName>
        <fullName evidence="2">Uncharacterized protein</fullName>
    </submittedName>
</protein>
<dbReference type="AlphaFoldDB" id="C7YWR9"/>
<evidence type="ECO:0000256" key="1">
    <source>
        <dbReference type="SAM" id="MobiDB-lite"/>
    </source>
</evidence>
<dbReference type="OMA" id="HGSWVKF"/>
<dbReference type="InParanoid" id="C7YWR9"/>
<dbReference type="Proteomes" id="UP000005206">
    <property type="component" value="Chromosome 7"/>
</dbReference>
<reference evidence="2 3" key="1">
    <citation type="journal article" date="2009" name="PLoS Genet.">
        <title>The genome of Nectria haematococca: contribution of supernumerary chromosomes to gene expansion.</title>
        <authorList>
            <person name="Coleman J.J."/>
            <person name="Rounsley S.D."/>
            <person name="Rodriguez-Carres M."/>
            <person name="Kuo A."/>
            <person name="Wasmann C.C."/>
            <person name="Grimwood J."/>
            <person name="Schmutz J."/>
            <person name="Taga M."/>
            <person name="White G.J."/>
            <person name="Zhou S."/>
            <person name="Schwartz D.C."/>
            <person name="Freitag M."/>
            <person name="Ma L.J."/>
            <person name="Danchin E.G."/>
            <person name="Henrissat B."/>
            <person name="Coutinho P.M."/>
            <person name="Nelson D.R."/>
            <person name="Straney D."/>
            <person name="Napoli C.A."/>
            <person name="Barker B.M."/>
            <person name="Gribskov M."/>
            <person name="Rep M."/>
            <person name="Kroken S."/>
            <person name="Molnar I."/>
            <person name="Rensing C."/>
            <person name="Kennell J.C."/>
            <person name="Zamora J."/>
            <person name="Farman M.L."/>
            <person name="Selker E.U."/>
            <person name="Salamov A."/>
            <person name="Shapiro H."/>
            <person name="Pangilinan J."/>
            <person name="Lindquist E."/>
            <person name="Lamers C."/>
            <person name="Grigoriev I.V."/>
            <person name="Geiser D.M."/>
            <person name="Covert S.F."/>
            <person name="Temporini E."/>
            <person name="Vanetten H.D."/>
        </authorList>
    </citation>
    <scope>NUCLEOTIDE SEQUENCE [LARGE SCALE GENOMIC DNA]</scope>
    <source>
        <strain evidence="3">ATCC MYA-4622 / CBS 123669 / FGSC 9596 / NRRL 45880 / 77-13-4</strain>
    </source>
</reference>
<accession>C7YWR9</accession>
<evidence type="ECO:0000313" key="3">
    <source>
        <dbReference type="Proteomes" id="UP000005206"/>
    </source>
</evidence>
<name>C7YWR9_FUSV7</name>
<organism evidence="2 3">
    <name type="scientific">Fusarium vanettenii (strain ATCC MYA-4622 / CBS 123669 / FGSC 9596 / NRRL 45880 / 77-13-4)</name>
    <name type="common">Fusarium solani subsp. pisi</name>
    <dbReference type="NCBI Taxonomy" id="660122"/>
    <lineage>
        <taxon>Eukaryota</taxon>
        <taxon>Fungi</taxon>
        <taxon>Dikarya</taxon>
        <taxon>Ascomycota</taxon>
        <taxon>Pezizomycotina</taxon>
        <taxon>Sordariomycetes</taxon>
        <taxon>Hypocreomycetidae</taxon>
        <taxon>Hypocreales</taxon>
        <taxon>Nectriaceae</taxon>
        <taxon>Fusarium</taxon>
        <taxon>Fusarium solani species complex</taxon>
        <taxon>Fusarium vanettenii</taxon>
    </lineage>
</organism>
<keyword evidence="3" id="KW-1185">Reference proteome</keyword>
<gene>
    <name evidence="2" type="ORF">NECHADRAFT_101111</name>
</gene>
<evidence type="ECO:0000313" key="2">
    <source>
        <dbReference type="EMBL" id="EEU43709.1"/>
    </source>
</evidence>
<dbReference type="HOGENOM" id="CLU_1138270_0_0_1"/>
<feature type="region of interest" description="Disordered" evidence="1">
    <location>
        <begin position="216"/>
        <end position="244"/>
    </location>
</feature>
<dbReference type="VEuPathDB" id="FungiDB:NECHADRAFT_101111"/>
<feature type="compositionally biased region" description="Basic and acidic residues" evidence="1">
    <location>
        <begin position="222"/>
        <end position="244"/>
    </location>
</feature>